<gene>
    <name evidence="9" type="ORF">DI616_03505</name>
</gene>
<evidence type="ECO:0000256" key="5">
    <source>
        <dbReference type="ARBA" id="ARBA00023136"/>
    </source>
</evidence>
<dbReference type="EMBL" id="VAFL01000002">
    <property type="protein sequence ID" value="TKW68180.1"/>
    <property type="molecule type" value="Genomic_DNA"/>
</dbReference>
<feature type="domain" description="ComEC/Rec2-related protein" evidence="7">
    <location>
        <begin position="271"/>
        <end position="546"/>
    </location>
</feature>
<feature type="transmembrane region" description="Helical" evidence="6">
    <location>
        <begin position="465"/>
        <end position="491"/>
    </location>
</feature>
<dbReference type="PANTHER" id="PTHR30619:SF1">
    <property type="entry name" value="RECOMBINATION PROTEIN 2"/>
    <property type="match status" value="1"/>
</dbReference>
<dbReference type="GO" id="GO:0005886">
    <property type="term" value="C:plasma membrane"/>
    <property type="evidence" value="ECO:0007669"/>
    <property type="project" value="UniProtKB-SubCell"/>
</dbReference>
<dbReference type="NCBIfam" id="TIGR00360">
    <property type="entry name" value="ComEC_N-term"/>
    <property type="match status" value="1"/>
</dbReference>
<name>A0A533IDJ0_PARDE</name>
<accession>A0A533IDJ0</accession>
<feature type="transmembrane region" description="Helical" evidence="6">
    <location>
        <begin position="357"/>
        <end position="374"/>
    </location>
</feature>
<evidence type="ECO:0000259" key="8">
    <source>
        <dbReference type="Pfam" id="PF13567"/>
    </source>
</evidence>
<dbReference type="InterPro" id="IPR004477">
    <property type="entry name" value="ComEC_N"/>
</dbReference>
<feature type="transmembrane region" description="Helical" evidence="6">
    <location>
        <begin position="103"/>
        <end position="123"/>
    </location>
</feature>
<keyword evidence="3 6" id="KW-0812">Transmembrane</keyword>
<evidence type="ECO:0000313" key="9">
    <source>
        <dbReference type="EMBL" id="TKW68180.1"/>
    </source>
</evidence>
<dbReference type="Pfam" id="PF13567">
    <property type="entry name" value="DUF4131"/>
    <property type="match status" value="1"/>
</dbReference>
<evidence type="ECO:0000313" key="10">
    <source>
        <dbReference type="Proteomes" id="UP000315344"/>
    </source>
</evidence>
<evidence type="ECO:0000256" key="6">
    <source>
        <dbReference type="SAM" id="Phobius"/>
    </source>
</evidence>
<feature type="transmembrane region" description="Helical" evidence="6">
    <location>
        <begin position="292"/>
        <end position="321"/>
    </location>
</feature>
<proteinExistence type="predicted"/>
<reference evidence="9 10" key="1">
    <citation type="journal article" date="2017" name="Nat. Commun.">
        <title>In situ click chemistry generation of cyclooxygenase-2 inhibitors.</title>
        <authorList>
            <person name="Bhardwaj A."/>
            <person name="Kaur J."/>
            <person name="Wuest M."/>
            <person name="Wuest F."/>
        </authorList>
    </citation>
    <scope>NUCLEOTIDE SEQUENCE [LARGE SCALE GENOMIC DNA]</scope>
    <source>
        <strain evidence="9">S2_012_000_R3_94</strain>
    </source>
</reference>
<keyword evidence="4 6" id="KW-1133">Transmembrane helix</keyword>
<evidence type="ECO:0000259" key="7">
    <source>
        <dbReference type="Pfam" id="PF03772"/>
    </source>
</evidence>
<feature type="transmembrane region" description="Helical" evidence="6">
    <location>
        <begin position="72"/>
        <end position="91"/>
    </location>
</feature>
<feature type="transmembrane region" description="Helical" evidence="6">
    <location>
        <begin position="430"/>
        <end position="453"/>
    </location>
</feature>
<dbReference type="PANTHER" id="PTHR30619">
    <property type="entry name" value="DNA INTERNALIZATION/COMPETENCE PROTEIN COMEC/REC2"/>
    <property type="match status" value="1"/>
</dbReference>
<feature type="transmembrane region" description="Helical" evidence="6">
    <location>
        <begin position="379"/>
        <end position="396"/>
    </location>
</feature>
<feature type="transmembrane region" description="Helical" evidence="6">
    <location>
        <begin position="558"/>
        <end position="575"/>
    </location>
</feature>
<feature type="transmembrane region" description="Helical" evidence="6">
    <location>
        <begin position="402"/>
        <end position="418"/>
    </location>
</feature>
<comment type="subcellular location">
    <subcellularLocation>
        <location evidence="1">Cell membrane</location>
        <topology evidence="1">Multi-pass membrane protein</topology>
    </subcellularLocation>
</comment>
<keyword evidence="5 6" id="KW-0472">Membrane</keyword>
<evidence type="ECO:0000256" key="3">
    <source>
        <dbReference type="ARBA" id="ARBA00022692"/>
    </source>
</evidence>
<feature type="transmembrane region" description="Helical" evidence="6">
    <location>
        <begin position="333"/>
        <end position="351"/>
    </location>
</feature>
<dbReference type="AlphaFoldDB" id="A0A533IDJ0"/>
<feature type="transmembrane region" description="Helical" evidence="6">
    <location>
        <begin position="498"/>
        <end position="517"/>
    </location>
</feature>
<evidence type="ECO:0000256" key="2">
    <source>
        <dbReference type="ARBA" id="ARBA00022475"/>
    </source>
</evidence>
<keyword evidence="2" id="KW-1003">Cell membrane</keyword>
<dbReference type="InterPro" id="IPR025405">
    <property type="entry name" value="DUF4131"/>
</dbReference>
<evidence type="ECO:0000256" key="4">
    <source>
        <dbReference type="ARBA" id="ARBA00022989"/>
    </source>
</evidence>
<organism evidence="9 10">
    <name type="scientific">Paracoccus denitrificans</name>
    <dbReference type="NCBI Taxonomy" id="266"/>
    <lineage>
        <taxon>Bacteria</taxon>
        <taxon>Pseudomonadati</taxon>
        <taxon>Pseudomonadota</taxon>
        <taxon>Alphaproteobacteria</taxon>
        <taxon>Rhodobacterales</taxon>
        <taxon>Paracoccaceae</taxon>
        <taxon>Paracoccus</taxon>
    </lineage>
</organism>
<protein>
    <submittedName>
        <fullName evidence="9">ComEC family competence protein</fullName>
    </submittedName>
</protein>
<feature type="domain" description="DUF4131" evidence="8">
    <location>
        <begin position="73"/>
        <end position="229"/>
    </location>
</feature>
<comment type="caution">
    <text evidence="9">The sequence shown here is derived from an EMBL/GenBank/DDBJ whole genome shotgun (WGS) entry which is preliminary data.</text>
</comment>
<dbReference type="Pfam" id="PF03772">
    <property type="entry name" value="Competence"/>
    <property type="match status" value="1"/>
</dbReference>
<feature type="transmembrane region" description="Helical" evidence="6">
    <location>
        <begin position="529"/>
        <end position="546"/>
    </location>
</feature>
<sequence length="723" mass="76150">MASDVTAQVAGAGGLRRGLDSLRKIFAPAEAGPSRSKQRMRAAERAGLLPWAPCHMALGIGTWFILPAQPGTFAYVITAVVLALGLLLWCVRTNRQIATTLRLFGFAVIFMALGFGLCGLRAVRVDAPVLAFRYYGTIEGRVTEIDRSARDRIRLTLDQPRMERMAPERIPRKIRISLPDGVTDVPPPGTRVMLTGHLGPPPGPSEPGGFDFRRAAWFESLGAIGYTRNPVMVAAPPVRGGALRLHRLRMSLSAAMQERIGGQAGAVAAALMTGDRSGISEATNQMMRDSNLFHIISISGLHMGMLAGCVYAAVRLLAVAIQAISGRGIMLPAHKLAAFFAIVTAAAYLWLSGGGVATERAFLMVAVMLGAILADRRALSLRTVALAAVIILSLAPEALLSPGFQMSFAATVALILIYPGWQRVGGHLPFFLRPVVMLVLTSLVAGLATSPIAAAHFGRMAHYGVLANLLVVPATGILIMPMGPIAALLALLGLEEPALWVMGLGTRWMLFIGNWIAGLDGAVSHIVQPGPLVLPLLGGGAVLAVLSSSGDKRLWRNLRMLGGMAMVLSACLLWMTTQRPLVLISGQGDAVGLMGPDGRVPSKQKGGAFNVSEWLEKDGDGAPQAKAAARPGWAGPVKARRSTIAGVDILHVTGKGAPELAGAACRAGLVIVTDQKIEGVGDTCRVLDLHVLRGSGAQAAFAGEGGLRWVSVAEVSGDRPWSR</sequence>
<dbReference type="Proteomes" id="UP000315344">
    <property type="component" value="Unassembled WGS sequence"/>
</dbReference>
<evidence type="ECO:0000256" key="1">
    <source>
        <dbReference type="ARBA" id="ARBA00004651"/>
    </source>
</evidence>
<dbReference type="InterPro" id="IPR052159">
    <property type="entry name" value="Competence_DNA_uptake"/>
</dbReference>
<feature type="transmembrane region" description="Helical" evidence="6">
    <location>
        <begin position="46"/>
        <end position="66"/>
    </location>
</feature>